<reference evidence="1 2" key="1">
    <citation type="submission" date="2019-03" db="EMBL/GenBank/DDBJ databases">
        <authorList>
            <consortium name="Pathogen Informatics"/>
        </authorList>
    </citation>
    <scope>NUCLEOTIDE SEQUENCE [LARGE SCALE GENOMIC DNA]</scope>
    <source>
        <strain evidence="1 2">NCTC12998</strain>
    </source>
</reference>
<evidence type="ECO:0000313" key="1">
    <source>
        <dbReference type="EMBL" id="VFS92894.1"/>
    </source>
</evidence>
<accession>A0A485D845</accession>
<organism evidence="1 2">
    <name type="scientific">Raoultella planticola</name>
    <name type="common">Klebsiella planticola</name>
    <dbReference type="NCBI Taxonomy" id="575"/>
    <lineage>
        <taxon>Bacteria</taxon>
        <taxon>Pseudomonadati</taxon>
        <taxon>Pseudomonadota</taxon>
        <taxon>Gammaproteobacteria</taxon>
        <taxon>Enterobacterales</taxon>
        <taxon>Enterobacteriaceae</taxon>
        <taxon>Klebsiella/Raoultella group</taxon>
        <taxon>Raoultella</taxon>
    </lineage>
</organism>
<dbReference type="EMBL" id="CAADJE010000042">
    <property type="protein sequence ID" value="VFS92894.1"/>
    <property type="molecule type" value="Genomic_DNA"/>
</dbReference>
<gene>
    <name evidence="1" type="ORF">NCTC12998_07495</name>
</gene>
<protein>
    <submittedName>
        <fullName evidence="1">Uncharacterized protein</fullName>
    </submittedName>
</protein>
<dbReference type="Proteomes" id="UP000345637">
    <property type="component" value="Unassembled WGS sequence"/>
</dbReference>
<sequence>MVNLFCCHPRLTNGHFHGPTRAVTVFRASGQVISIGAGAVADQLCQRGGTARQRVFQRLNHDKPGAFSHHKTIAVAVKGAGSRFRLVIGCAGERSCCGKPGKANAMNCRFCAAAEGDIRLATADHPCSIANGLRACRAGGDRRADWGHGNRGR</sequence>
<name>A0A485D845_RAOPL</name>
<proteinExistence type="predicted"/>
<dbReference type="AlphaFoldDB" id="A0A485D845"/>
<evidence type="ECO:0000313" key="2">
    <source>
        <dbReference type="Proteomes" id="UP000345637"/>
    </source>
</evidence>